<protein>
    <submittedName>
        <fullName evidence="5 6">Porin</fullName>
    </submittedName>
</protein>
<dbReference type="EMBL" id="LXNG01000045">
    <property type="protein sequence ID" value="OAG66051.1"/>
    <property type="molecule type" value="Genomic_DNA"/>
</dbReference>
<evidence type="ECO:0000313" key="6">
    <source>
        <dbReference type="EMBL" id="OAG66051.1"/>
    </source>
</evidence>
<organism evidence="6 7">
    <name type="scientific">Xanthomonas floridensis</name>
    <dbReference type="NCBI Taxonomy" id="1843580"/>
    <lineage>
        <taxon>Bacteria</taxon>
        <taxon>Pseudomonadati</taxon>
        <taxon>Pseudomonadota</taxon>
        <taxon>Gammaproteobacteria</taxon>
        <taxon>Lysobacterales</taxon>
        <taxon>Lysobacteraceae</taxon>
        <taxon>Xanthomonas</taxon>
    </lineage>
</organism>
<dbReference type="Proteomes" id="UP001303614">
    <property type="component" value="Unassembled WGS sequence"/>
</dbReference>
<dbReference type="GO" id="GO:0015288">
    <property type="term" value="F:porin activity"/>
    <property type="evidence" value="ECO:0007669"/>
    <property type="project" value="TreeGrafter"/>
</dbReference>
<dbReference type="PANTHER" id="PTHR34596">
    <property type="entry name" value="CHITOPORIN"/>
    <property type="match status" value="1"/>
</dbReference>
<keyword evidence="3 4" id="KW-0732">Signal</keyword>
<dbReference type="InterPro" id="IPR005318">
    <property type="entry name" value="OM_porin_bac"/>
</dbReference>
<evidence type="ECO:0000313" key="8">
    <source>
        <dbReference type="Proteomes" id="UP001303614"/>
    </source>
</evidence>
<name>A0A1A9M7Q2_9XANT</name>
<proteinExistence type="inferred from homology"/>
<keyword evidence="8" id="KW-1185">Reference proteome</keyword>
<feature type="chain" id="PRO_5008392740" evidence="4">
    <location>
        <begin position="24"/>
        <end position="423"/>
    </location>
</feature>
<evidence type="ECO:0000313" key="7">
    <source>
        <dbReference type="Proteomes" id="UP000077659"/>
    </source>
</evidence>
<dbReference type="OrthoDB" id="6759120at2"/>
<dbReference type="InterPro" id="IPR023614">
    <property type="entry name" value="Porin_dom_sf"/>
</dbReference>
<accession>A0A1A9M7Q2</accession>
<evidence type="ECO:0000256" key="3">
    <source>
        <dbReference type="ARBA" id="ARBA00022729"/>
    </source>
</evidence>
<reference evidence="5 8" key="2">
    <citation type="submission" date="2023-12" db="EMBL/GenBank/DDBJ databases">
        <title>Genome sequencing of Xanthomonas floridensis.</title>
        <authorList>
            <person name="Greer S."/>
            <person name="Harrison J."/>
            <person name="Grant M."/>
            <person name="Vicente J."/>
            <person name="Studholme D."/>
        </authorList>
    </citation>
    <scope>NUCLEOTIDE SEQUENCE [LARGE SCALE GENOMIC DNA]</scope>
    <source>
        <strain evidence="5 8">WHRI 8848</strain>
    </source>
</reference>
<dbReference type="Proteomes" id="UP000077659">
    <property type="component" value="Unassembled WGS sequence"/>
</dbReference>
<dbReference type="PANTHER" id="PTHR34596:SF2">
    <property type="entry name" value="CHITOPORIN"/>
    <property type="match status" value="1"/>
</dbReference>
<feature type="signal peptide" evidence="4">
    <location>
        <begin position="1"/>
        <end position="23"/>
    </location>
</feature>
<evidence type="ECO:0000256" key="1">
    <source>
        <dbReference type="ARBA" id="ARBA00009075"/>
    </source>
</evidence>
<dbReference type="Pfam" id="PF03573">
    <property type="entry name" value="OprD"/>
    <property type="match status" value="1"/>
</dbReference>
<gene>
    <name evidence="6" type="ORF">A7D17_06255</name>
    <name evidence="5" type="ORF">VB146_03795</name>
</gene>
<evidence type="ECO:0000256" key="2">
    <source>
        <dbReference type="ARBA" id="ARBA00022448"/>
    </source>
</evidence>
<keyword evidence="2" id="KW-0813">Transport</keyword>
<dbReference type="AlphaFoldDB" id="A0A1A9M7Q2"/>
<evidence type="ECO:0000313" key="5">
    <source>
        <dbReference type="EMBL" id="MEA5123007.1"/>
    </source>
</evidence>
<evidence type="ECO:0000256" key="4">
    <source>
        <dbReference type="SAM" id="SignalP"/>
    </source>
</evidence>
<comment type="similarity">
    <text evidence="1">Belongs to the outer membrane porin (Opr) (TC 1.B.25) family.</text>
</comment>
<dbReference type="EMBL" id="JAYFSO010000003">
    <property type="protein sequence ID" value="MEA5123007.1"/>
    <property type="molecule type" value="Genomic_DNA"/>
</dbReference>
<reference evidence="6 7" key="1">
    <citation type="submission" date="2016-05" db="EMBL/GenBank/DDBJ databases">
        <title>Pathogenic, phenotypic and molecular characterisation of Xanthomonas nasturtii sp. nov. and Xanthomonas floridensis sp. nov., new species of Xanthomonas associated with watercress production in Florida.</title>
        <authorList>
            <person name="Vicente J.G."/>
            <person name="Rothwell S."/>
            <person name="Holub E.B."/>
            <person name="Studholme D.J."/>
        </authorList>
    </citation>
    <scope>NUCLEOTIDE SEQUENCE [LARGE SCALE GENOMIC DNA]</scope>
    <source>
        <strain evidence="6 7">WHRI 8848</strain>
    </source>
</reference>
<dbReference type="GO" id="GO:0016020">
    <property type="term" value="C:membrane"/>
    <property type="evidence" value="ECO:0007669"/>
    <property type="project" value="InterPro"/>
</dbReference>
<dbReference type="STRING" id="1843580.A7D17_06255"/>
<dbReference type="Gene3D" id="2.40.160.10">
    <property type="entry name" value="Porin"/>
    <property type="match status" value="1"/>
</dbReference>
<dbReference type="RefSeq" id="WP_064510507.1">
    <property type="nucleotide sequence ID" value="NZ_JAYFSN010000002.1"/>
</dbReference>
<sequence>MKSMMAISGAALLAVGAAGRARAQQPDEGFWNGATAEVTALNFYYNRDFRSGDGQGKRAEWAQGFVVDARSGYTRGPVGAGLDLLGIGDFKLDGVRAEGGTGLLPNNDDGTAQHALVRVAPTLKLRASQTELKWGSFIPNEPLVRASITRIMPETFQGVTLESKDVPKLDLLLARFTSAWYRDGDSRVPITLTNKNRRFLGTPDSDALDLVSATYTLAPSTQLRYQGAVMEDIYRQQLYNLIQTQMFGKDRLRVDLRYFRTDDTGQSRAGPIDNRMFSSMVSWRTGGHEVGVGYQKLSGPSAMPWPGGTDGNVFNWTFINDFLERGERSWQLRYSIDGKSIGIPGLSVMARYISGDNARPATYAGEGREWARDVLTTYQFQSERFKHLSLIWFNGTFRSNYQRNVDENRLILQYRRQFDSPDR</sequence>
<comment type="caution">
    <text evidence="6">The sequence shown here is derived from an EMBL/GenBank/DDBJ whole genome shotgun (WGS) entry which is preliminary data.</text>
</comment>